<dbReference type="AlphaFoldDB" id="A0A8T6ZKG7"/>
<evidence type="ECO:0000313" key="2">
    <source>
        <dbReference type="Proteomes" id="UP000030460"/>
    </source>
</evidence>
<protein>
    <submittedName>
        <fullName evidence="1">Uncharacterized protein</fullName>
    </submittedName>
</protein>
<proteinExistence type="predicted"/>
<gene>
    <name evidence="1" type="ORF">NH14_027150</name>
</gene>
<keyword evidence="2" id="KW-1185">Reference proteome</keyword>
<organism evidence="1 2">
    <name type="scientific">Paraburkholderia sacchari</name>
    <dbReference type="NCBI Taxonomy" id="159450"/>
    <lineage>
        <taxon>Bacteria</taxon>
        <taxon>Pseudomonadati</taxon>
        <taxon>Pseudomonadota</taxon>
        <taxon>Betaproteobacteria</taxon>
        <taxon>Burkholderiales</taxon>
        <taxon>Burkholderiaceae</taxon>
        <taxon>Paraburkholderia</taxon>
    </lineage>
</organism>
<name>A0A8T6ZKG7_9BURK</name>
<accession>A0A8T6ZKG7</accession>
<sequence length="47" mass="4978">MDQVIRNNAAVVEQAAQAAFSLGEQVAAQRHAIAVFEVHSPASETTN</sequence>
<reference evidence="1" key="2">
    <citation type="submission" date="2020-04" db="EMBL/GenBank/DDBJ databases">
        <authorList>
            <person name="Alexandrino P."/>
            <person name="Mendonca T."/>
            <person name="Guaman L."/>
            <person name="Cherix J."/>
            <person name="Lozano-Sakalauskas G."/>
            <person name="Fujita A."/>
            <person name="Filho E.R."/>
            <person name="Long P."/>
            <person name="Padilla G."/>
            <person name="Taciro M.K."/>
            <person name="Gomez J.G."/>
            <person name="Silva L.F."/>
            <person name="Torres M."/>
        </authorList>
    </citation>
    <scope>NUCLEOTIDE SEQUENCE</scope>
    <source>
        <strain evidence="1">LMG 19450</strain>
    </source>
</reference>
<evidence type="ECO:0000313" key="1">
    <source>
        <dbReference type="EMBL" id="NLP64764.1"/>
    </source>
</evidence>
<reference evidence="1" key="1">
    <citation type="journal article" date="2015" name="Genome Announc.">
        <title>Draft Genome Sequence of the Polyhydroxyalkanoate-Producing Bacterium Burkholderia sacchari LMG 19450 Isolated from Brazilian Sugarcane Plantation Soil.</title>
        <authorList>
            <person name="Alexandrino P.M."/>
            <person name="Mendonca T.T."/>
            <person name="Guaman Bautista L.P."/>
            <person name="Cherix J."/>
            <person name="Lozano-Sakalauskas G.C."/>
            <person name="Fujita A."/>
            <person name="Ramos Filho E."/>
            <person name="Long P."/>
            <person name="Padilla G."/>
            <person name="Taciro M.K."/>
            <person name="Gomez J.G."/>
            <person name="Silva L.F."/>
        </authorList>
    </citation>
    <scope>NUCLEOTIDE SEQUENCE</scope>
    <source>
        <strain evidence="1">LMG 19450</strain>
    </source>
</reference>
<comment type="caution">
    <text evidence="1">The sequence shown here is derived from an EMBL/GenBank/DDBJ whole genome shotgun (WGS) entry which is preliminary data.</text>
</comment>
<dbReference type="EMBL" id="JTDB02000010">
    <property type="protein sequence ID" value="NLP64764.1"/>
    <property type="molecule type" value="Genomic_DNA"/>
</dbReference>
<dbReference type="OrthoDB" id="9035246at2"/>
<dbReference type="RefSeq" id="WP_161790907.1">
    <property type="nucleotide sequence ID" value="NZ_CADFGF010000030.1"/>
</dbReference>
<dbReference type="Proteomes" id="UP000030460">
    <property type="component" value="Unassembled WGS sequence"/>
</dbReference>